<dbReference type="EMBL" id="ML119116">
    <property type="protein sequence ID" value="RPB14836.1"/>
    <property type="molecule type" value="Genomic_DNA"/>
</dbReference>
<dbReference type="InParanoid" id="A0A3N4KW99"/>
<evidence type="ECO:0000256" key="2">
    <source>
        <dbReference type="SAM" id="SignalP"/>
    </source>
</evidence>
<name>A0A3N4KW99_9PEZI</name>
<evidence type="ECO:0008006" key="5">
    <source>
        <dbReference type="Google" id="ProtNLM"/>
    </source>
</evidence>
<feature type="region of interest" description="Disordered" evidence="1">
    <location>
        <begin position="176"/>
        <end position="206"/>
    </location>
</feature>
<feature type="chain" id="PRO_5018320023" description="GPI anchored protein" evidence="2">
    <location>
        <begin position="18"/>
        <end position="264"/>
    </location>
</feature>
<keyword evidence="4" id="KW-1185">Reference proteome</keyword>
<evidence type="ECO:0000313" key="4">
    <source>
        <dbReference type="Proteomes" id="UP000277580"/>
    </source>
</evidence>
<dbReference type="AlphaFoldDB" id="A0A3N4KW99"/>
<evidence type="ECO:0000313" key="3">
    <source>
        <dbReference type="EMBL" id="RPB14836.1"/>
    </source>
</evidence>
<dbReference type="STRING" id="1392247.A0A3N4KW99"/>
<feature type="signal peptide" evidence="2">
    <location>
        <begin position="1"/>
        <end position="17"/>
    </location>
</feature>
<sequence length="264" mass="27040">MKRTILLLVTYIHYSTASPSFQFGPMAAAPALGKGRMHDLIGRQAQASCIFGVPCGAGCATQGPCCDNDLGVSCRMDEVCVSINNNPACCPQGSTCNRVASCLDADNPVCSSGNSGGSFCCDSSAPFCNTSGELQLCQATASFATTTVTGIVTATVVAAVQTVFRNTTSTVSTTSRTVLPSSTLPTRSSPSLARTSAISSTTSSRVQTIIPTTRTNTTRSTSATSIVIATTPPPAEFTGGSSPIRGGFGQLGIVVFTFALVVLF</sequence>
<gene>
    <name evidence="3" type="ORF">P167DRAFT_572117</name>
</gene>
<accession>A0A3N4KW99</accession>
<keyword evidence="2" id="KW-0732">Signal</keyword>
<organism evidence="3 4">
    <name type="scientific">Morchella conica CCBAS932</name>
    <dbReference type="NCBI Taxonomy" id="1392247"/>
    <lineage>
        <taxon>Eukaryota</taxon>
        <taxon>Fungi</taxon>
        <taxon>Dikarya</taxon>
        <taxon>Ascomycota</taxon>
        <taxon>Pezizomycotina</taxon>
        <taxon>Pezizomycetes</taxon>
        <taxon>Pezizales</taxon>
        <taxon>Morchellaceae</taxon>
        <taxon>Morchella</taxon>
    </lineage>
</organism>
<dbReference type="OrthoDB" id="5358959at2759"/>
<reference evidence="3 4" key="1">
    <citation type="journal article" date="2018" name="Nat. Ecol. Evol.">
        <title>Pezizomycetes genomes reveal the molecular basis of ectomycorrhizal truffle lifestyle.</title>
        <authorList>
            <person name="Murat C."/>
            <person name="Payen T."/>
            <person name="Noel B."/>
            <person name="Kuo A."/>
            <person name="Morin E."/>
            <person name="Chen J."/>
            <person name="Kohler A."/>
            <person name="Krizsan K."/>
            <person name="Balestrini R."/>
            <person name="Da Silva C."/>
            <person name="Montanini B."/>
            <person name="Hainaut M."/>
            <person name="Levati E."/>
            <person name="Barry K.W."/>
            <person name="Belfiori B."/>
            <person name="Cichocki N."/>
            <person name="Clum A."/>
            <person name="Dockter R.B."/>
            <person name="Fauchery L."/>
            <person name="Guy J."/>
            <person name="Iotti M."/>
            <person name="Le Tacon F."/>
            <person name="Lindquist E.A."/>
            <person name="Lipzen A."/>
            <person name="Malagnac F."/>
            <person name="Mello A."/>
            <person name="Molinier V."/>
            <person name="Miyauchi S."/>
            <person name="Poulain J."/>
            <person name="Riccioni C."/>
            <person name="Rubini A."/>
            <person name="Sitrit Y."/>
            <person name="Splivallo R."/>
            <person name="Traeger S."/>
            <person name="Wang M."/>
            <person name="Zifcakova L."/>
            <person name="Wipf D."/>
            <person name="Zambonelli A."/>
            <person name="Paolocci F."/>
            <person name="Nowrousian M."/>
            <person name="Ottonello S."/>
            <person name="Baldrian P."/>
            <person name="Spatafora J.W."/>
            <person name="Henrissat B."/>
            <person name="Nagy L.G."/>
            <person name="Aury J.M."/>
            <person name="Wincker P."/>
            <person name="Grigoriev I.V."/>
            <person name="Bonfante P."/>
            <person name="Martin F.M."/>
        </authorList>
    </citation>
    <scope>NUCLEOTIDE SEQUENCE [LARGE SCALE GENOMIC DNA]</scope>
    <source>
        <strain evidence="3 4">CCBAS932</strain>
    </source>
</reference>
<protein>
    <recommendedName>
        <fullName evidence="5">GPI anchored protein</fullName>
    </recommendedName>
</protein>
<dbReference type="Proteomes" id="UP000277580">
    <property type="component" value="Unassembled WGS sequence"/>
</dbReference>
<evidence type="ECO:0000256" key="1">
    <source>
        <dbReference type="SAM" id="MobiDB-lite"/>
    </source>
</evidence>
<proteinExistence type="predicted"/>